<dbReference type="GO" id="GO:0003676">
    <property type="term" value="F:nucleic acid binding"/>
    <property type="evidence" value="ECO:0007669"/>
    <property type="project" value="InterPro"/>
</dbReference>
<dbReference type="Proteomes" id="UP000663855">
    <property type="component" value="Unassembled WGS sequence"/>
</dbReference>
<dbReference type="EMBL" id="CAJNOV010017784">
    <property type="protein sequence ID" value="CAF1612444.1"/>
    <property type="molecule type" value="Genomic_DNA"/>
</dbReference>
<evidence type="ECO:0000313" key="4">
    <source>
        <dbReference type="EMBL" id="CAF3955888.1"/>
    </source>
</evidence>
<evidence type="ECO:0000313" key="1">
    <source>
        <dbReference type="EMBL" id="CAF1307510.1"/>
    </source>
</evidence>
<dbReference type="OrthoDB" id="10006939at2759"/>
<dbReference type="Proteomes" id="UP000663834">
    <property type="component" value="Unassembled WGS sequence"/>
</dbReference>
<dbReference type="PANTHER" id="PTHR46068:SF1">
    <property type="entry name" value="TRANSPOSASE IS30-LIKE HTH DOMAIN-CONTAINING PROTEIN"/>
    <property type="match status" value="1"/>
</dbReference>
<protein>
    <submittedName>
        <fullName evidence="2">Uncharacterized protein</fullName>
    </submittedName>
</protein>
<sequence>MVKSIDLREIAISHFKNVKKAPEIAKLLADKVHRTTVHWWIDRFKSSGSVDVKKKSGRPKIGRTKRLINLVRKRLESSIDRKSLRTMAKDFNSTHETIRRVLIKDLGKKCYRKINVQQLKEDQKPIRKTCCIWIRKNINNEKLRRIMFSGEKIFTRNGYFNPKNDVILADSRYDANEADGYHEIEKFPVSLMVALGATWNGLTEPYFFSKNERLNGEMYNETLLPFYKEEGDRLFRHKNWGFQPDGASCHTDGRAQSWCRKHFDFFIPKEKCPPNSPELNPLDYSIWNEISRHVDNKKVKNVNDIRREVKKAVIKIDLNYVGGCGCGYSY</sequence>
<name>A0A816BVF4_9BILA</name>
<dbReference type="InterPro" id="IPR009057">
    <property type="entry name" value="Homeodomain-like_sf"/>
</dbReference>
<evidence type="ECO:0000313" key="2">
    <source>
        <dbReference type="EMBL" id="CAF1612444.1"/>
    </source>
</evidence>
<dbReference type="EMBL" id="CAJNRE010012435">
    <property type="protein sequence ID" value="CAF2110190.1"/>
    <property type="molecule type" value="Genomic_DNA"/>
</dbReference>
<dbReference type="InterPro" id="IPR036397">
    <property type="entry name" value="RNaseH_sf"/>
</dbReference>
<dbReference type="SUPFAM" id="SSF46689">
    <property type="entry name" value="Homeodomain-like"/>
    <property type="match status" value="1"/>
</dbReference>
<dbReference type="Proteomes" id="UP000663824">
    <property type="component" value="Unassembled WGS sequence"/>
</dbReference>
<evidence type="ECO:0000313" key="3">
    <source>
        <dbReference type="EMBL" id="CAF2110190.1"/>
    </source>
</evidence>
<comment type="caution">
    <text evidence="2">The sequence shown here is derived from an EMBL/GenBank/DDBJ whole genome shotgun (WGS) entry which is preliminary data.</text>
</comment>
<dbReference type="AlphaFoldDB" id="A0A816BVF4"/>
<dbReference type="PANTHER" id="PTHR46068">
    <property type="entry name" value="PROTEIN CBG27172"/>
    <property type="match status" value="1"/>
</dbReference>
<evidence type="ECO:0000313" key="5">
    <source>
        <dbReference type="Proteomes" id="UP000663855"/>
    </source>
</evidence>
<accession>A0A816BVF4</accession>
<dbReference type="EMBL" id="CAJOBJ010003173">
    <property type="protein sequence ID" value="CAF3955888.1"/>
    <property type="molecule type" value="Genomic_DNA"/>
</dbReference>
<gene>
    <name evidence="2" type="ORF">CJN711_LOCUS36692</name>
    <name evidence="4" type="ORF">GIL414_LOCUS9344</name>
    <name evidence="1" type="ORF">KQP761_LOCUS5085</name>
    <name evidence="3" type="ORF">MBJ925_LOCUS24014</name>
</gene>
<dbReference type="Proteomes" id="UP000681720">
    <property type="component" value="Unassembled WGS sequence"/>
</dbReference>
<organism evidence="2 5">
    <name type="scientific">Rotaria magnacalcarata</name>
    <dbReference type="NCBI Taxonomy" id="392030"/>
    <lineage>
        <taxon>Eukaryota</taxon>
        <taxon>Metazoa</taxon>
        <taxon>Spiralia</taxon>
        <taxon>Gnathifera</taxon>
        <taxon>Rotifera</taxon>
        <taxon>Eurotatoria</taxon>
        <taxon>Bdelloidea</taxon>
        <taxon>Philodinida</taxon>
        <taxon>Philodinidae</taxon>
        <taxon>Rotaria</taxon>
    </lineage>
</organism>
<dbReference type="Gene3D" id="3.30.420.10">
    <property type="entry name" value="Ribonuclease H-like superfamily/Ribonuclease H"/>
    <property type="match status" value="1"/>
</dbReference>
<proteinExistence type="predicted"/>
<dbReference type="EMBL" id="CAJNOW010001114">
    <property type="protein sequence ID" value="CAF1307510.1"/>
    <property type="molecule type" value="Genomic_DNA"/>
</dbReference>
<reference evidence="2" key="1">
    <citation type="submission" date="2021-02" db="EMBL/GenBank/DDBJ databases">
        <authorList>
            <person name="Nowell W R."/>
        </authorList>
    </citation>
    <scope>NUCLEOTIDE SEQUENCE</scope>
</reference>